<dbReference type="EMBL" id="FXUF01000015">
    <property type="protein sequence ID" value="SMP67235.1"/>
    <property type="molecule type" value="Genomic_DNA"/>
</dbReference>
<comment type="subcellular location">
    <subcellularLocation>
        <location evidence="8">Cytoplasm</location>
    </subcellularLocation>
</comment>
<dbReference type="SUPFAM" id="SSF53067">
    <property type="entry name" value="Actin-like ATPase domain"/>
    <property type="match status" value="1"/>
</dbReference>
<reference evidence="10" key="1">
    <citation type="submission" date="2017-05" db="EMBL/GenBank/DDBJ databases">
        <authorList>
            <person name="Varghese N."/>
            <person name="Submissions S."/>
        </authorList>
    </citation>
    <scope>NUCLEOTIDE SEQUENCE</scope>
    <source>
        <strain evidence="10">Su22</strain>
    </source>
</reference>
<keyword evidence="1 8" id="KW-0963">Cytoplasm</keyword>
<keyword evidence="5 8" id="KW-0408">Iron</keyword>
<keyword evidence="3 8" id="KW-0819">tRNA processing</keyword>
<feature type="binding site" evidence="8">
    <location>
        <begin position="155"/>
        <end position="159"/>
    </location>
    <ligand>
        <name>substrate</name>
    </ligand>
</feature>
<keyword evidence="6 8" id="KW-0012">Acyltransferase</keyword>
<comment type="function">
    <text evidence="8">Required for the formation of a threonylcarbamoyl group on adenosine at position 37 (t(6)A37) in tRNAs that read codons beginning with adenine. Is involved in the transfer of the threonylcarbamoyl moiety of threonylcarbamoyl-AMP (TC-AMP) to the N6 group of A37, together with TsaE and TsaB. TsaD likely plays a direct catalytic role in this reaction.</text>
</comment>
<feature type="binding site" evidence="8">
    <location>
        <position position="295"/>
    </location>
    <ligand>
        <name>substrate</name>
    </ligand>
</feature>
<dbReference type="FunFam" id="3.30.420.40:FF:000040">
    <property type="entry name" value="tRNA N6-adenosine threonylcarbamoyltransferase"/>
    <property type="match status" value="1"/>
</dbReference>
<dbReference type="AlphaFoldDB" id="A0AA45WY56"/>
<dbReference type="InterPro" id="IPR043129">
    <property type="entry name" value="ATPase_NBD"/>
</dbReference>
<keyword evidence="11" id="KW-1185">Reference proteome</keyword>
<dbReference type="GO" id="GO:0005506">
    <property type="term" value="F:iron ion binding"/>
    <property type="evidence" value="ECO:0007669"/>
    <property type="project" value="UniProtKB-UniRule"/>
</dbReference>
<organism evidence="10 11">
    <name type="scientific">Anoxynatronum buryatiense</name>
    <dbReference type="NCBI Taxonomy" id="489973"/>
    <lineage>
        <taxon>Bacteria</taxon>
        <taxon>Bacillati</taxon>
        <taxon>Bacillota</taxon>
        <taxon>Clostridia</taxon>
        <taxon>Eubacteriales</taxon>
        <taxon>Clostridiaceae</taxon>
        <taxon>Anoxynatronum</taxon>
    </lineage>
</organism>
<accession>A0AA45WY56</accession>
<dbReference type="InterPro" id="IPR022450">
    <property type="entry name" value="TsaD"/>
</dbReference>
<protein>
    <recommendedName>
        <fullName evidence="8">tRNA N6-adenosine threonylcarbamoyltransferase</fullName>
        <ecNumber evidence="8">2.3.1.234</ecNumber>
    </recommendedName>
    <alternativeName>
        <fullName evidence="8">N6-L-threonylcarbamoyladenine synthase</fullName>
        <shortName evidence="8">t(6)A synthase</shortName>
    </alternativeName>
    <alternativeName>
        <fullName evidence="8">t(6)A37 threonylcarbamoyladenosine biosynthesis protein TsaD</fullName>
    </alternativeName>
    <alternativeName>
        <fullName evidence="8">tRNA threonylcarbamoyladenosine biosynthesis protein TsaD</fullName>
    </alternativeName>
</protein>
<dbReference type="GO" id="GO:0002949">
    <property type="term" value="P:tRNA threonylcarbamoyladenosine modification"/>
    <property type="evidence" value="ECO:0007669"/>
    <property type="project" value="UniProtKB-UniRule"/>
</dbReference>
<dbReference type="PRINTS" id="PR00789">
    <property type="entry name" value="OSIALOPTASE"/>
</dbReference>
<comment type="caution">
    <text evidence="10">The sequence shown here is derived from an EMBL/GenBank/DDBJ whole genome shotgun (WGS) entry which is preliminary data.</text>
</comment>
<comment type="catalytic activity">
    <reaction evidence="7 8">
        <text>L-threonylcarbamoyladenylate + adenosine(37) in tRNA = N(6)-L-threonylcarbamoyladenosine(37) in tRNA + AMP + H(+)</text>
        <dbReference type="Rhea" id="RHEA:37059"/>
        <dbReference type="Rhea" id="RHEA-COMP:10162"/>
        <dbReference type="Rhea" id="RHEA-COMP:10163"/>
        <dbReference type="ChEBI" id="CHEBI:15378"/>
        <dbReference type="ChEBI" id="CHEBI:73682"/>
        <dbReference type="ChEBI" id="CHEBI:74411"/>
        <dbReference type="ChEBI" id="CHEBI:74418"/>
        <dbReference type="ChEBI" id="CHEBI:456215"/>
        <dbReference type="EC" id="2.3.1.234"/>
    </reaction>
</comment>
<dbReference type="NCBIfam" id="TIGR03723">
    <property type="entry name" value="T6A_TsaD_YgjD"/>
    <property type="match status" value="1"/>
</dbReference>
<feature type="binding site" evidence="8">
    <location>
        <position position="201"/>
    </location>
    <ligand>
        <name>substrate</name>
    </ligand>
</feature>
<name>A0AA45WY56_9CLOT</name>
<evidence type="ECO:0000256" key="7">
    <source>
        <dbReference type="ARBA" id="ARBA00048117"/>
    </source>
</evidence>
<comment type="similarity">
    <text evidence="8">Belongs to the KAE1 / TsaD family.</text>
</comment>
<dbReference type="InterPro" id="IPR000905">
    <property type="entry name" value="Gcp-like_dom"/>
</dbReference>
<feature type="binding site" evidence="8">
    <location>
        <position position="323"/>
    </location>
    <ligand>
        <name>Fe cation</name>
        <dbReference type="ChEBI" id="CHEBI:24875"/>
    </ligand>
</feature>
<dbReference type="GO" id="GO:0005737">
    <property type="term" value="C:cytoplasm"/>
    <property type="evidence" value="ECO:0007669"/>
    <property type="project" value="UniProtKB-SubCell"/>
</dbReference>
<evidence type="ECO:0000256" key="5">
    <source>
        <dbReference type="ARBA" id="ARBA00023004"/>
    </source>
</evidence>
<feature type="binding site" evidence="8">
    <location>
        <position position="136"/>
    </location>
    <ligand>
        <name>Fe cation</name>
        <dbReference type="ChEBI" id="CHEBI:24875"/>
    </ligand>
</feature>
<dbReference type="FunFam" id="3.30.420.40:FF:000012">
    <property type="entry name" value="tRNA N6-adenosine threonylcarbamoyltransferase"/>
    <property type="match status" value="1"/>
</dbReference>
<dbReference type="Gene3D" id="3.30.420.40">
    <property type="match status" value="2"/>
</dbReference>
<sequence length="376" mass="40464">MPRQIDRQVAELPSLKMPPPGWLTLGIETSCDETAVSVVRDGRQVLSSIVASQIPEHQKFGGVVPEVASRQHVETITQVIDEALREAEVSLEQIHQVAVTYGPGLVGALLVGVAAAKALAYGRRLPLNGVNHIEGHLFANFIQSPSLEPPLLALIVSGGHTHLVHMKQYGVYEILGKTRDDAAGEAFDKVARVLGLGYPGGPLIDAAARQGDPRAIDFPRAVVTDHPWDFSFSGLKSAVLNHVNTVRMKGHDVQVADVAASFQQAVVDVLVNKTLDCAVTNGIKQVVLSGGVAANSLLRQTLADRCREQGIAFCAPDLALCTDNGAMIACVGYYDYSLGIRSRWNLNAVAGLSIGERNEQWFFRDASFPSKHVDIK</sequence>
<evidence type="ECO:0000256" key="4">
    <source>
        <dbReference type="ARBA" id="ARBA00022723"/>
    </source>
</evidence>
<dbReference type="GO" id="GO:0061711">
    <property type="term" value="F:tRNA N(6)-L-threonylcarbamoyladenine synthase activity"/>
    <property type="evidence" value="ECO:0007669"/>
    <property type="project" value="UniProtKB-EC"/>
</dbReference>
<gene>
    <name evidence="8" type="primary">tsaD</name>
    <name evidence="10" type="ORF">SAMN06296020_11525</name>
</gene>
<feature type="binding site" evidence="8">
    <location>
        <position position="132"/>
    </location>
    <ligand>
        <name>Fe cation</name>
        <dbReference type="ChEBI" id="CHEBI:24875"/>
    </ligand>
</feature>
<evidence type="ECO:0000256" key="2">
    <source>
        <dbReference type="ARBA" id="ARBA00022679"/>
    </source>
</evidence>
<evidence type="ECO:0000256" key="3">
    <source>
        <dbReference type="ARBA" id="ARBA00022694"/>
    </source>
</evidence>
<evidence type="ECO:0000259" key="9">
    <source>
        <dbReference type="Pfam" id="PF00814"/>
    </source>
</evidence>
<dbReference type="PANTHER" id="PTHR11735">
    <property type="entry name" value="TRNA N6-ADENOSINE THREONYLCARBAMOYLTRANSFERASE"/>
    <property type="match status" value="1"/>
</dbReference>
<comment type="cofactor">
    <cofactor evidence="8">
        <name>Fe(2+)</name>
        <dbReference type="ChEBI" id="CHEBI:29033"/>
    </cofactor>
    <text evidence="8">Binds 1 Fe(2+) ion per subunit.</text>
</comment>
<keyword evidence="4 8" id="KW-0479">Metal-binding</keyword>
<evidence type="ECO:0000256" key="8">
    <source>
        <dbReference type="HAMAP-Rule" id="MF_01445"/>
    </source>
</evidence>
<feature type="binding site" evidence="8">
    <location>
        <position position="205"/>
    </location>
    <ligand>
        <name>substrate</name>
    </ligand>
</feature>
<dbReference type="Pfam" id="PF00814">
    <property type="entry name" value="TsaD"/>
    <property type="match status" value="1"/>
</dbReference>
<dbReference type="InterPro" id="IPR017861">
    <property type="entry name" value="KAE1/TsaD"/>
</dbReference>
<evidence type="ECO:0000256" key="1">
    <source>
        <dbReference type="ARBA" id="ARBA00022490"/>
    </source>
</evidence>
<dbReference type="PANTHER" id="PTHR11735:SF6">
    <property type="entry name" value="TRNA N6-ADENOSINE THREONYLCARBAMOYLTRANSFERASE, MITOCHONDRIAL"/>
    <property type="match status" value="1"/>
</dbReference>
<dbReference type="HAMAP" id="MF_01445">
    <property type="entry name" value="TsaD"/>
    <property type="match status" value="1"/>
</dbReference>
<dbReference type="NCBIfam" id="TIGR00329">
    <property type="entry name" value="gcp_kae1"/>
    <property type="match status" value="1"/>
</dbReference>
<evidence type="ECO:0000313" key="10">
    <source>
        <dbReference type="EMBL" id="SMP67235.1"/>
    </source>
</evidence>
<dbReference type="Proteomes" id="UP001158066">
    <property type="component" value="Unassembled WGS sequence"/>
</dbReference>
<dbReference type="EC" id="2.3.1.234" evidence="8"/>
<dbReference type="CDD" id="cd24133">
    <property type="entry name" value="ASKHA_NBD_TsaD_bac"/>
    <property type="match status" value="1"/>
</dbReference>
<evidence type="ECO:0000313" key="11">
    <source>
        <dbReference type="Proteomes" id="UP001158066"/>
    </source>
</evidence>
<evidence type="ECO:0000256" key="6">
    <source>
        <dbReference type="ARBA" id="ARBA00023315"/>
    </source>
</evidence>
<proteinExistence type="inferred from homology"/>
<feature type="binding site" evidence="8">
    <location>
        <position position="188"/>
    </location>
    <ligand>
        <name>substrate</name>
    </ligand>
</feature>
<feature type="domain" description="Gcp-like" evidence="9">
    <location>
        <begin position="44"/>
        <end position="329"/>
    </location>
</feature>
<keyword evidence="2 8" id="KW-0808">Transferase</keyword>